<dbReference type="GeneID" id="87828749"/>
<proteinExistence type="predicted"/>
<evidence type="ECO:0000313" key="3">
    <source>
        <dbReference type="Proteomes" id="UP001302602"/>
    </source>
</evidence>
<dbReference type="AlphaFoldDB" id="A0AAN6U556"/>
<evidence type="ECO:0000313" key="2">
    <source>
        <dbReference type="EMBL" id="KAK4126662.1"/>
    </source>
</evidence>
<reference evidence="2" key="1">
    <citation type="journal article" date="2023" name="Mol. Phylogenet. Evol.">
        <title>Genome-scale phylogeny and comparative genomics of the fungal order Sordariales.</title>
        <authorList>
            <person name="Hensen N."/>
            <person name="Bonometti L."/>
            <person name="Westerberg I."/>
            <person name="Brannstrom I.O."/>
            <person name="Guillou S."/>
            <person name="Cros-Aarteil S."/>
            <person name="Calhoun S."/>
            <person name="Haridas S."/>
            <person name="Kuo A."/>
            <person name="Mondo S."/>
            <person name="Pangilinan J."/>
            <person name="Riley R."/>
            <person name="LaButti K."/>
            <person name="Andreopoulos B."/>
            <person name="Lipzen A."/>
            <person name="Chen C."/>
            <person name="Yan M."/>
            <person name="Daum C."/>
            <person name="Ng V."/>
            <person name="Clum A."/>
            <person name="Steindorff A."/>
            <person name="Ohm R.A."/>
            <person name="Martin F."/>
            <person name="Silar P."/>
            <person name="Natvig D.O."/>
            <person name="Lalanne C."/>
            <person name="Gautier V."/>
            <person name="Ament-Velasquez S.L."/>
            <person name="Kruys A."/>
            <person name="Hutchinson M.I."/>
            <person name="Powell A.J."/>
            <person name="Barry K."/>
            <person name="Miller A.N."/>
            <person name="Grigoriev I.V."/>
            <person name="Debuchy R."/>
            <person name="Gladieux P."/>
            <person name="Hiltunen Thoren M."/>
            <person name="Johannesson H."/>
        </authorList>
    </citation>
    <scope>NUCLEOTIDE SEQUENCE</scope>
    <source>
        <strain evidence="2">CBS 731.68</strain>
    </source>
</reference>
<comment type="caution">
    <text evidence="2">The sequence shown here is derived from an EMBL/GenBank/DDBJ whole genome shotgun (WGS) entry which is preliminary data.</text>
</comment>
<gene>
    <name evidence="2" type="ORF">N657DRAFT_640521</name>
</gene>
<dbReference type="RefSeq" id="XP_062650433.1">
    <property type="nucleotide sequence ID" value="XM_062791980.1"/>
</dbReference>
<name>A0AAN6U556_9PEZI</name>
<protein>
    <submittedName>
        <fullName evidence="2">Uncharacterized protein</fullName>
    </submittedName>
</protein>
<evidence type="ECO:0000256" key="1">
    <source>
        <dbReference type="SAM" id="MobiDB-lite"/>
    </source>
</evidence>
<reference evidence="2" key="2">
    <citation type="submission" date="2023-05" db="EMBL/GenBank/DDBJ databases">
        <authorList>
            <consortium name="Lawrence Berkeley National Laboratory"/>
            <person name="Steindorff A."/>
            <person name="Hensen N."/>
            <person name="Bonometti L."/>
            <person name="Westerberg I."/>
            <person name="Brannstrom I.O."/>
            <person name="Guillou S."/>
            <person name="Cros-Aarteil S."/>
            <person name="Calhoun S."/>
            <person name="Haridas S."/>
            <person name="Kuo A."/>
            <person name="Mondo S."/>
            <person name="Pangilinan J."/>
            <person name="Riley R."/>
            <person name="Labutti K."/>
            <person name="Andreopoulos B."/>
            <person name="Lipzen A."/>
            <person name="Chen C."/>
            <person name="Yanf M."/>
            <person name="Daum C."/>
            <person name="Ng V."/>
            <person name="Clum A."/>
            <person name="Ohm R."/>
            <person name="Martin F."/>
            <person name="Silar P."/>
            <person name="Natvig D."/>
            <person name="Lalanne C."/>
            <person name="Gautier V."/>
            <person name="Ament-Velasquez S.L."/>
            <person name="Kruys A."/>
            <person name="Hutchinson M.I."/>
            <person name="Powell A.J."/>
            <person name="Barry K."/>
            <person name="Miller A.N."/>
            <person name="Grigoriev I.V."/>
            <person name="Debuchy R."/>
            <person name="Gladieux P."/>
            <person name="Thoren M.H."/>
            <person name="Johannesson H."/>
        </authorList>
    </citation>
    <scope>NUCLEOTIDE SEQUENCE</scope>
    <source>
        <strain evidence="2">CBS 731.68</strain>
    </source>
</reference>
<dbReference type="EMBL" id="MU853224">
    <property type="protein sequence ID" value="KAK4126662.1"/>
    <property type="molecule type" value="Genomic_DNA"/>
</dbReference>
<sequence length="52" mass="5871">MAFRLLASEDTGLDLDAPPVPGPSMRDAVLKSNPPQRTTDRAWNWAEREQFD</sequence>
<accession>A0AAN6U556</accession>
<organism evidence="2 3">
    <name type="scientific">Parathielavia appendiculata</name>
    <dbReference type="NCBI Taxonomy" id="2587402"/>
    <lineage>
        <taxon>Eukaryota</taxon>
        <taxon>Fungi</taxon>
        <taxon>Dikarya</taxon>
        <taxon>Ascomycota</taxon>
        <taxon>Pezizomycotina</taxon>
        <taxon>Sordariomycetes</taxon>
        <taxon>Sordariomycetidae</taxon>
        <taxon>Sordariales</taxon>
        <taxon>Chaetomiaceae</taxon>
        <taxon>Parathielavia</taxon>
    </lineage>
</organism>
<dbReference type="Proteomes" id="UP001302602">
    <property type="component" value="Unassembled WGS sequence"/>
</dbReference>
<keyword evidence="3" id="KW-1185">Reference proteome</keyword>
<feature type="region of interest" description="Disordered" evidence="1">
    <location>
        <begin position="1"/>
        <end position="52"/>
    </location>
</feature>